<keyword evidence="11 14" id="KW-1133">Transmembrane helix</keyword>
<keyword evidence="12" id="KW-0902">Two-component regulatory system</keyword>
<dbReference type="Gene3D" id="1.10.287.130">
    <property type="match status" value="1"/>
</dbReference>
<dbReference type="InterPro" id="IPR005467">
    <property type="entry name" value="His_kinase_dom"/>
</dbReference>
<dbReference type="EC" id="2.7.13.3" evidence="3"/>
<evidence type="ECO:0000259" key="15">
    <source>
        <dbReference type="PROSITE" id="PS50109"/>
    </source>
</evidence>
<dbReference type="SUPFAM" id="SSF158472">
    <property type="entry name" value="HAMP domain-like"/>
    <property type="match status" value="1"/>
</dbReference>
<dbReference type="Pfam" id="PF00672">
    <property type="entry name" value="HAMP"/>
    <property type="match status" value="1"/>
</dbReference>
<dbReference type="PROSITE" id="PS50109">
    <property type="entry name" value="HIS_KIN"/>
    <property type="match status" value="1"/>
</dbReference>
<dbReference type="GO" id="GO:0005886">
    <property type="term" value="C:plasma membrane"/>
    <property type="evidence" value="ECO:0007669"/>
    <property type="project" value="UniProtKB-SubCell"/>
</dbReference>
<evidence type="ECO:0000259" key="16">
    <source>
        <dbReference type="PROSITE" id="PS50885"/>
    </source>
</evidence>
<reference evidence="17" key="1">
    <citation type="journal article" date="2021" name="mSystems">
        <title>Bacteria and Archaea Synergistically Convert Glycine Betaine to Biogenic Methane in the Formosa Cold Seep of the South China Sea.</title>
        <authorList>
            <person name="Li L."/>
            <person name="Zhang W."/>
            <person name="Zhang S."/>
            <person name="Song L."/>
            <person name="Sun Q."/>
            <person name="Zhang H."/>
            <person name="Xiang H."/>
            <person name="Dong X."/>
        </authorList>
    </citation>
    <scope>NUCLEOTIDE SEQUENCE</scope>
    <source>
        <strain evidence="17">ZWT</strain>
    </source>
</reference>
<evidence type="ECO:0000256" key="14">
    <source>
        <dbReference type="SAM" id="Phobius"/>
    </source>
</evidence>
<evidence type="ECO:0000313" key="18">
    <source>
        <dbReference type="Proteomes" id="UP001056429"/>
    </source>
</evidence>
<dbReference type="CDD" id="cd00082">
    <property type="entry name" value="HisKA"/>
    <property type="match status" value="1"/>
</dbReference>
<keyword evidence="8" id="KW-0547">Nucleotide-binding</keyword>
<dbReference type="Proteomes" id="UP001056429">
    <property type="component" value="Unassembled WGS sequence"/>
</dbReference>
<feature type="transmembrane region" description="Helical" evidence="14">
    <location>
        <begin position="177"/>
        <end position="196"/>
    </location>
</feature>
<dbReference type="Pfam" id="PF02399">
    <property type="entry name" value="Herpes_ori_bp"/>
    <property type="match status" value="1"/>
</dbReference>
<evidence type="ECO:0000256" key="3">
    <source>
        <dbReference type="ARBA" id="ARBA00012438"/>
    </source>
</evidence>
<evidence type="ECO:0000256" key="11">
    <source>
        <dbReference type="ARBA" id="ARBA00022989"/>
    </source>
</evidence>
<protein>
    <recommendedName>
        <fullName evidence="3">histidine kinase</fullName>
        <ecNumber evidence="3">2.7.13.3</ecNumber>
    </recommendedName>
</protein>
<evidence type="ECO:0000256" key="1">
    <source>
        <dbReference type="ARBA" id="ARBA00000085"/>
    </source>
</evidence>
<dbReference type="InterPro" id="IPR036890">
    <property type="entry name" value="HATPase_C_sf"/>
</dbReference>
<dbReference type="AlphaFoldDB" id="A0A9J6P5S4"/>
<name>A0A9J6P5S4_9CLOT</name>
<comment type="caution">
    <text evidence="17">The sequence shown here is derived from an EMBL/GenBank/DDBJ whole genome shotgun (WGS) entry which is preliminary data.</text>
</comment>
<keyword evidence="7 14" id="KW-0812">Transmembrane</keyword>
<dbReference type="Pfam" id="PF00512">
    <property type="entry name" value="HisKA"/>
    <property type="match status" value="1"/>
</dbReference>
<keyword evidence="18" id="KW-1185">Reference proteome</keyword>
<feature type="transmembrane region" description="Helical" evidence="14">
    <location>
        <begin position="12"/>
        <end position="33"/>
    </location>
</feature>
<feature type="domain" description="Histidine kinase" evidence="15">
    <location>
        <begin position="259"/>
        <end position="475"/>
    </location>
</feature>
<dbReference type="PANTHER" id="PTHR45528">
    <property type="entry name" value="SENSOR HISTIDINE KINASE CPXA"/>
    <property type="match status" value="1"/>
</dbReference>
<dbReference type="InterPro" id="IPR003660">
    <property type="entry name" value="HAMP_dom"/>
</dbReference>
<sequence>MVKNGLFTKMAIAYTVIITFSFIVLAAFLSFWFKHYYTQQSHHKIKSQEELINEIMIDYVTKEISVNEMSDSLRLLGKYLDSDIILVDSSGVVFEVSNRNHTIFMRTKLFNDEGQKDKSFKEISQKEKEKFYNEMYHNKVQALEIDLVDSQVNYLGSAIVVTPISNITGPLKKVYEIIWISAVLVVIFSTIGIYIFSQKIIVYPLSQINYVAKKITKGEVEKRVDIISNDEIGELAVSFNTMADSLEKIDINRRQFISNVSHEIRTPITSIKGFIGGILDGIIPEEKTHYYLSMAYEETKRLTRLVNDLLDLSALETGKFNQVIDEIDINEIIRITVLKLENKINEKALNVDVSFDGEKLMALGDRDRVIQVCTNLLDNAIKYSNQNGSIRVTTKVKGKKVNVSFFNTCENVIDAKDLKNIWQRFYRVDKARTSRESSGLGLSIVRGIISQMGEDIWVDKKDEGVMFTFTLKRVKKYLR</sequence>
<dbReference type="InterPro" id="IPR003661">
    <property type="entry name" value="HisK_dim/P_dom"/>
</dbReference>
<evidence type="ECO:0000256" key="4">
    <source>
        <dbReference type="ARBA" id="ARBA00022475"/>
    </source>
</evidence>
<dbReference type="Gene3D" id="3.30.565.10">
    <property type="entry name" value="Histidine kinase-like ATPase, C-terminal domain"/>
    <property type="match status" value="1"/>
</dbReference>
<organism evidence="17 18">
    <name type="scientific">Oceanirhabdus seepicola</name>
    <dbReference type="NCBI Taxonomy" id="2828781"/>
    <lineage>
        <taxon>Bacteria</taxon>
        <taxon>Bacillati</taxon>
        <taxon>Bacillota</taxon>
        <taxon>Clostridia</taxon>
        <taxon>Eubacteriales</taxon>
        <taxon>Clostridiaceae</taxon>
        <taxon>Oceanirhabdus</taxon>
    </lineage>
</organism>
<dbReference type="CDD" id="cd06225">
    <property type="entry name" value="HAMP"/>
    <property type="match status" value="1"/>
</dbReference>
<dbReference type="GO" id="GO:0005524">
    <property type="term" value="F:ATP binding"/>
    <property type="evidence" value="ECO:0007669"/>
    <property type="project" value="UniProtKB-KW"/>
</dbReference>
<dbReference type="EMBL" id="JAGSOJ010000005">
    <property type="protein sequence ID" value="MCM1992063.1"/>
    <property type="molecule type" value="Genomic_DNA"/>
</dbReference>
<comment type="catalytic activity">
    <reaction evidence="1">
        <text>ATP + protein L-histidine = ADP + protein N-phospho-L-histidine.</text>
        <dbReference type="EC" id="2.7.13.3"/>
    </reaction>
</comment>
<dbReference type="InterPro" id="IPR050398">
    <property type="entry name" value="HssS/ArlS-like"/>
</dbReference>
<dbReference type="RefSeq" id="WP_250861212.1">
    <property type="nucleotide sequence ID" value="NZ_JAGSOJ010000005.1"/>
</dbReference>
<keyword evidence="6" id="KW-0808">Transferase</keyword>
<keyword evidence="5" id="KW-0597">Phosphoprotein</keyword>
<dbReference type="PROSITE" id="PS50885">
    <property type="entry name" value="HAMP"/>
    <property type="match status" value="1"/>
</dbReference>
<dbReference type="Gene3D" id="6.10.340.10">
    <property type="match status" value="1"/>
</dbReference>
<dbReference type="InterPro" id="IPR036097">
    <property type="entry name" value="HisK_dim/P_sf"/>
</dbReference>
<dbReference type="InterPro" id="IPR003450">
    <property type="entry name" value="Replication_origin-bd"/>
</dbReference>
<dbReference type="GO" id="GO:0006260">
    <property type="term" value="P:DNA replication"/>
    <property type="evidence" value="ECO:0007669"/>
    <property type="project" value="InterPro"/>
</dbReference>
<evidence type="ECO:0000256" key="2">
    <source>
        <dbReference type="ARBA" id="ARBA00004651"/>
    </source>
</evidence>
<evidence type="ECO:0000256" key="6">
    <source>
        <dbReference type="ARBA" id="ARBA00022679"/>
    </source>
</evidence>
<dbReference type="SUPFAM" id="SSF55874">
    <property type="entry name" value="ATPase domain of HSP90 chaperone/DNA topoisomerase II/histidine kinase"/>
    <property type="match status" value="1"/>
</dbReference>
<evidence type="ECO:0000313" key="17">
    <source>
        <dbReference type="EMBL" id="MCM1992063.1"/>
    </source>
</evidence>
<keyword evidence="4" id="KW-1003">Cell membrane</keyword>
<dbReference type="Pfam" id="PF02518">
    <property type="entry name" value="HATPase_c"/>
    <property type="match status" value="1"/>
</dbReference>
<keyword evidence="9 17" id="KW-0418">Kinase</keyword>
<gene>
    <name evidence="17" type="ORF">KDK92_20230</name>
</gene>
<evidence type="ECO:0000256" key="10">
    <source>
        <dbReference type="ARBA" id="ARBA00022840"/>
    </source>
</evidence>
<dbReference type="SMART" id="SM00388">
    <property type="entry name" value="HisKA"/>
    <property type="match status" value="1"/>
</dbReference>
<keyword evidence="13 14" id="KW-0472">Membrane</keyword>
<keyword evidence="10" id="KW-0067">ATP-binding</keyword>
<proteinExistence type="predicted"/>
<evidence type="ECO:0000256" key="13">
    <source>
        <dbReference type="ARBA" id="ARBA00023136"/>
    </source>
</evidence>
<comment type="subcellular location">
    <subcellularLocation>
        <location evidence="2">Cell membrane</location>
        <topology evidence="2">Multi-pass membrane protein</topology>
    </subcellularLocation>
</comment>
<feature type="domain" description="HAMP" evidence="16">
    <location>
        <begin position="199"/>
        <end position="251"/>
    </location>
</feature>
<dbReference type="CDD" id="cd00075">
    <property type="entry name" value="HATPase"/>
    <property type="match status" value="1"/>
</dbReference>
<evidence type="ECO:0000256" key="9">
    <source>
        <dbReference type="ARBA" id="ARBA00022777"/>
    </source>
</evidence>
<reference evidence="17" key="2">
    <citation type="submission" date="2021-04" db="EMBL/GenBank/DDBJ databases">
        <authorList>
            <person name="Dong X."/>
        </authorList>
    </citation>
    <scope>NUCLEOTIDE SEQUENCE</scope>
    <source>
        <strain evidence="17">ZWT</strain>
    </source>
</reference>
<accession>A0A9J6P5S4</accession>
<dbReference type="PANTHER" id="PTHR45528:SF1">
    <property type="entry name" value="SENSOR HISTIDINE KINASE CPXA"/>
    <property type="match status" value="1"/>
</dbReference>
<dbReference type="GO" id="GO:0000155">
    <property type="term" value="F:phosphorelay sensor kinase activity"/>
    <property type="evidence" value="ECO:0007669"/>
    <property type="project" value="InterPro"/>
</dbReference>
<evidence type="ECO:0000256" key="5">
    <source>
        <dbReference type="ARBA" id="ARBA00022553"/>
    </source>
</evidence>
<evidence type="ECO:0000256" key="12">
    <source>
        <dbReference type="ARBA" id="ARBA00023012"/>
    </source>
</evidence>
<evidence type="ECO:0000256" key="7">
    <source>
        <dbReference type="ARBA" id="ARBA00022692"/>
    </source>
</evidence>
<dbReference type="SUPFAM" id="SSF47384">
    <property type="entry name" value="Homodimeric domain of signal transducing histidine kinase"/>
    <property type="match status" value="1"/>
</dbReference>
<dbReference type="FunFam" id="1.10.287.130:FF:000001">
    <property type="entry name" value="Two-component sensor histidine kinase"/>
    <property type="match status" value="1"/>
</dbReference>
<dbReference type="SMART" id="SM00387">
    <property type="entry name" value="HATPase_c"/>
    <property type="match status" value="1"/>
</dbReference>
<evidence type="ECO:0000256" key="8">
    <source>
        <dbReference type="ARBA" id="ARBA00022741"/>
    </source>
</evidence>
<dbReference type="InterPro" id="IPR003594">
    <property type="entry name" value="HATPase_dom"/>
</dbReference>
<dbReference type="SMART" id="SM00304">
    <property type="entry name" value="HAMP"/>
    <property type="match status" value="1"/>
</dbReference>
<dbReference type="GO" id="GO:0003688">
    <property type="term" value="F:DNA replication origin binding"/>
    <property type="evidence" value="ECO:0007669"/>
    <property type="project" value="InterPro"/>
</dbReference>